<feature type="compositionally biased region" description="Polar residues" evidence="2">
    <location>
        <begin position="1710"/>
        <end position="1731"/>
    </location>
</feature>
<evidence type="ECO:0000259" key="3">
    <source>
        <dbReference type="Pfam" id="PF07001"/>
    </source>
</evidence>
<feature type="compositionally biased region" description="Pro residues" evidence="2">
    <location>
        <begin position="799"/>
        <end position="822"/>
    </location>
</feature>
<feature type="compositionally biased region" description="Polar residues" evidence="2">
    <location>
        <begin position="727"/>
        <end position="741"/>
    </location>
</feature>
<evidence type="ECO:0000256" key="1">
    <source>
        <dbReference type="ARBA" id="ARBA00022553"/>
    </source>
</evidence>
<feature type="compositionally biased region" description="Basic and acidic residues" evidence="2">
    <location>
        <begin position="1235"/>
        <end position="1264"/>
    </location>
</feature>
<evidence type="ECO:0000256" key="2">
    <source>
        <dbReference type="SAM" id="MobiDB-lite"/>
    </source>
</evidence>
<feature type="compositionally biased region" description="Basic and acidic residues" evidence="2">
    <location>
        <begin position="404"/>
        <end position="419"/>
    </location>
</feature>
<feature type="compositionally biased region" description="Low complexity" evidence="2">
    <location>
        <begin position="2114"/>
        <end position="2127"/>
    </location>
</feature>
<feature type="compositionally biased region" description="Gly residues" evidence="2">
    <location>
        <begin position="1192"/>
        <end position="1203"/>
    </location>
</feature>
<feature type="compositionally biased region" description="Basic and acidic residues" evidence="2">
    <location>
        <begin position="1101"/>
        <end position="1124"/>
    </location>
</feature>
<feature type="compositionally biased region" description="Basic and acidic residues" evidence="2">
    <location>
        <begin position="589"/>
        <end position="618"/>
    </location>
</feature>
<feature type="compositionally biased region" description="Acidic residues" evidence="2">
    <location>
        <begin position="356"/>
        <end position="367"/>
    </location>
</feature>
<keyword evidence="1" id="KW-0597">Phosphoprotein</keyword>
<name>A0ABR0YC98_HUSHU</name>
<dbReference type="PANTHER" id="PTHR14038">
    <property type="entry name" value="BAT2 HLA-B-ASSOCIATED TRANSCRIPT 2"/>
    <property type="match status" value="1"/>
</dbReference>
<feature type="compositionally biased region" description="Low complexity" evidence="2">
    <location>
        <begin position="1359"/>
        <end position="1369"/>
    </location>
</feature>
<feature type="compositionally biased region" description="Basic and acidic residues" evidence="2">
    <location>
        <begin position="1131"/>
        <end position="1152"/>
    </location>
</feature>
<feature type="compositionally biased region" description="Basic and acidic residues" evidence="2">
    <location>
        <begin position="180"/>
        <end position="189"/>
    </location>
</feature>
<proteinExistence type="predicted"/>
<feature type="compositionally biased region" description="Basic and acidic residues" evidence="2">
    <location>
        <begin position="1345"/>
        <end position="1358"/>
    </location>
</feature>
<dbReference type="InterPro" id="IPR009738">
    <property type="entry name" value="BAT2_N"/>
</dbReference>
<feature type="compositionally biased region" description="Basic and acidic residues" evidence="2">
    <location>
        <begin position="877"/>
        <end position="889"/>
    </location>
</feature>
<dbReference type="EMBL" id="JAHFZB010000037">
    <property type="protein sequence ID" value="KAK6470046.1"/>
    <property type="molecule type" value="Genomic_DNA"/>
</dbReference>
<feature type="compositionally biased region" description="Polar residues" evidence="2">
    <location>
        <begin position="2066"/>
        <end position="2075"/>
    </location>
</feature>
<reference evidence="4 5" key="1">
    <citation type="submission" date="2021-05" db="EMBL/GenBank/DDBJ databases">
        <authorList>
            <person name="Zahm M."/>
            <person name="Klopp C."/>
            <person name="Cabau C."/>
            <person name="Kuhl H."/>
            <person name="Suciu R."/>
            <person name="Ciorpac M."/>
            <person name="Holostenco D."/>
            <person name="Gessner J."/>
            <person name="Wuertz S."/>
            <person name="Hohne C."/>
            <person name="Stock M."/>
            <person name="Gislard M."/>
            <person name="Lluch J."/>
            <person name="Milhes M."/>
            <person name="Lampietro C."/>
            <person name="Lopez Roques C."/>
            <person name="Donnadieu C."/>
            <person name="Du K."/>
            <person name="Schartl M."/>
            <person name="Guiguen Y."/>
        </authorList>
    </citation>
    <scope>NUCLEOTIDE SEQUENCE [LARGE SCALE GENOMIC DNA]</scope>
    <source>
        <strain evidence="4">Hh-F2</strain>
        <tissue evidence="4">Blood</tissue>
    </source>
</reference>
<dbReference type="PANTHER" id="PTHR14038:SF5">
    <property type="entry name" value="PROTEIN PRRC2A"/>
    <property type="match status" value="1"/>
</dbReference>
<accession>A0ABR0YC98</accession>
<feature type="compositionally biased region" description="Basic and acidic residues" evidence="2">
    <location>
        <begin position="1326"/>
        <end position="1338"/>
    </location>
</feature>
<protein>
    <submittedName>
        <fullName evidence="4">Protein PRRC2A-like</fullName>
    </submittedName>
</protein>
<dbReference type="Pfam" id="PF07001">
    <property type="entry name" value="BAT2_N"/>
    <property type="match status" value="1"/>
</dbReference>
<feature type="compositionally biased region" description="Low complexity" evidence="2">
    <location>
        <begin position="1501"/>
        <end position="1517"/>
    </location>
</feature>
<feature type="compositionally biased region" description="Low complexity" evidence="2">
    <location>
        <begin position="749"/>
        <end position="773"/>
    </location>
</feature>
<feature type="compositionally biased region" description="Polar residues" evidence="2">
    <location>
        <begin position="1776"/>
        <end position="1785"/>
    </location>
</feature>
<comment type="caution">
    <text evidence="4">The sequence shown here is derived from an EMBL/GenBank/DDBJ whole genome shotgun (WGS) entry which is preliminary data.</text>
</comment>
<feature type="compositionally biased region" description="Basic residues" evidence="2">
    <location>
        <begin position="959"/>
        <end position="972"/>
    </location>
</feature>
<feature type="compositionally biased region" description="Gly residues" evidence="2">
    <location>
        <begin position="1861"/>
        <end position="1882"/>
    </location>
</feature>
<feature type="compositionally biased region" description="Polar residues" evidence="2">
    <location>
        <begin position="1489"/>
        <end position="1500"/>
    </location>
</feature>
<feature type="region of interest" description="Disordered" evidence="2">
    <location>
        <begin position="1"/>
        <end position="280"/>
    </location>
</feature>
<feature type="domain" description="BAT2 N-terminal" evidence="3">
    <location>
        <begin position="1"/>
        <end position="189"/>
    </location>
</feature>
<keyword evidence="5" id="KW-1185">Reference proteome</keyword>
<feature type="compositionally biased region" description="Basic and acidic residues" evidence="2">
    <location>
        <begin position="2314"/>
        <end position="2335"/>
    </location>
</feature>
<organism evidence="4 5">
    <name type="scientific">Huso huso</name>
    <name type="common">Beluga</name>
    <name type="synonym">Acipenser huso</name>
    <dbReference type="NCBI Taxonomy" id="61971"/>
    <lineage>
        <taxon>Eukaryota</taxon>
        <taxon>Metazoa</taxon>
        <taxon>Chordata</taxon>
        <taxon>Craniata</taxon>
        <taxon>Vertebrata</taxon>
        <taxon>Euteleostomi</taxon>
        <taxon>Actinopterygii</taxon>
        <taxon>Chondrostei</taxon>
        <taxon>Acipenseriformes</taxon>
        <taxon>Acipenseridae</taxon>
        <taxon>Huso</taxon>
    </lineage>
</organism>
<feature type="region of interest" description="Disordered" evidence="2">
    <location>
        <begin position="843"/>
        <end position="1036"/>
    </location>
</feature>
<feature type="compositionally biased region" description="Pro residues" evidence="2">
    <location>
        <begin position="774"/>
        <end position="785"/>
    </location>
</feature>
<feature type="region of interest" description="Disordered" evidence="2">
    <location>
        <begin position="1048"/>
        <end position="1915"/>
    </location>
</feature>
<feature type="compositionally biased region" description="Pro residues" evidence="2">
    <location>
        <begin position="1614"/>
        <end position="1629"/>
    </location>
</feature>
<feature type="compositionally biased region" description="Basic and acidic residues" evidence="2">
    <location>
        <begin position="1959"/>
        <end position="1978"/>
    </location>
</feature>
<feature type="compositionally biased region" description="Low complexity" evidence="2">
    <location>
        <begin position="1732"/>
        <end position="1741"/>
    </location>
</feature>
<feature type="compositionally biased region" description="Basic and acidic residues" evidence="2">
    <location>
        <begin position="1478"/>
        <end position="1487"/>
    </location>
</feature>
<dbReference type="Proteomes" id="UP001369086">
    <property type="component" value="Unassembled WGS sequence"/>
</dbReference>
<feature type="region of interest" description="Disordered" evidence="2">
    <location>
        <begin position="1939"/>
        <end position="1978"/>
    </location>
</feature>
<feature type="compositionally biased region" description="Basic and acidic residues" evidence="2">
    <location>
        <begin position="1169"/>
        <end position="1179"/>
    </location>
</feature>
<feature type="compositionally biased region" description="Polar residues" evidence="2">
    <location>
        <begin position="100"/>
        <end position="119"/>
    </location>
</feature>
<evidence type="ECO:0000313" key="5">
    <source>
        <dbReference type="Proteomes" id="UP001369086"/>
    </source>
</evidence>
<feature type="compositionally biased region" description="Low complexity" evidence="2">
    <location>
        <begin position="1266"/>
        <end position="1311"/>
    </location>
</feature>
<feature type="compositionally biased region" description="Gly residues" evidence="2">
    <location>
        <begin position="1808"/>
        <end position="1825"/>
    </location>
</feature>
<feature type="compositionally biased region" description="Basic and acidic residues" evidence="2">
    <location>
        <begin position="917"/>
        <end position="927"/>
    </location>
</feature>
<feature type="compositionally biased region" description="Polar residues" evidence="2">
    <location>
        <begin position="1583"/>
        <end position="1593"/>
    </location>
</feature>
<feature type="compositionally biased region" description="Polar residues" evidence="2">
    <location>
        <begin position="1548"/>
        <end position="1557"/>
    </location>
</feature>
<feature type="compositionally biased region" description="Polar residues" evidence="2">
    <location>
        <begin position="510"/>
        <end position="523"/>
    </location>
</feature>
<feature type="region of interest" description="Disordered" evidence="2">
    <location>
        <begin position="2236"/>
        <end position="2269"/>
    </location>
</feature>
<feature type="compositionally biased region" description="Basic and acidic residues" evidence="2">
    <location>
        <begin position="1594"/>
        <end position="1607"/>
    </location>
</feature>
<gene>
    <name evidence="4" type="ORF">HHUSO_G31666</name>
</gene>
<feature type="compositionally biased region" description="Pro residues" evidence="2">
    <location>
        <begin position="297"/>
        <end position="317"/>
    </location>
</feature>
<feature type="region of interest" description="Disordered" evidence="2">
    <location>
        <begin position="2281"/>
        <end position="2344"/>
    </location>
</feature>
<feature type="compositionally biased region" description="Gly residues" evidence="2">
    <location>
        <begin position="223"/>
        <end position="244"/>
    </location>
</feature>
<feature type="region of interest" description="Disordered" evidence="2">
    <location>
        <begin position="2051"/>
        <end position="2138"/>
    </location>
</feature>
<feature type="compositionally biased region" description="Low complexity" evidence="2">
    <location>
        <begin position="420"/>
        <end position="429"/>
    </location>
</feature>
<feature type="compositionally biased region" description="Low complexity" evidence="2">
    <location>
        <begin position="528"/>
        <end position="556"/>
    </location>
</feature>
<evidence type="ECO:0000313" key="4">
    <source>
        <dbReference type="EMBL" id="KAK6470046.1"/>
    </source>
</evidence>
<feature type="compositionally biased region" description="Basic and acidic residues" evidence="2">
    <location>
        <begin position="1665"/>
        <end position="1692"/>
    </location>
</feature>
<dbReference type="InterPro" id="IPR033184">
    <property type="entry name" value="PRRC2"/>
</dbReference>
<feature type="compositionally biased region" description="Polar residues" evidence="2">
    <location>
        <begin position="1009"/>
        <end position="1030"/>
    </location>
</feature>
<feature type="compositionally biased region" description="Low complexity" evidence="2">
    <location>
        <begin position="1048"/>
        <end position="1100"/>
    </location>
</feature>
<feature type="compositionally biased region" description="Low complexity" evidence="2">
    <location>
        <begin position="681"/>
        <end position="694"/>
    </location>
</feature>
<feature type="region of interest" description="Disordered" evidence="2">
    <location>
        <begin position="297"/>
        <end position="828"/>
    </location>
</feature>
<feature type="compositionally biased region" description="Gly residues" evidence="2">
    <location>
        <begin position="1374"/>
        <end position="1401"/>
    </location>
</feature>
<feature type="compositionally biased region" description="Basic and acidic residues" evidence="2">
    <location>
        <begin position="372"/>
        <end position="386"/>
    </location>
</feature>
<sequence>MSDRLGQTAKGKDGKTKYSSLNLFDTYKGKSLETQKPVVAPRHGLQSLGKVASARRIPPPANLPSLKAENKGNDPNVSLVPKDGTGWASKQETPDPKSTDALSVQQPESQLPPASQTPVLIQPKPSPAPENPVSSAAAGVAKSWAQANVIHGAQGDGGKGSSQPSPFSREEFPTLQAAGDQDKAGREQDITDLSYGPGPSLRPQNVTSWREGGGRALSSVTPGEGGEVCAGVGGEMGGGGGQPGGPEQQQHHSRNNPPTPTPAATAGLALPLPPQHGVPPQFAAYRGIMPPFMYPPYLPFPPPYGPQGPFRYPPPGEAPRFARVPDRGGGPRQSQHPSRVSEAVKRPSILKQDDLKELDELDHDMDDGWAGAHEEIDYSAKLKFSDDEGEEEMEEKGDSSNANWERRDSRPQEHQRSRSSDSGGNSRRGTPCEEPPQTKPAWGDETGEQTPAPQQHRQGGGGGNRGHASDYQGRRAGLAPPHEQQSPPPHGPLTGQGPHGYYRQAPPTHSVPQERSTSQTASTPVPVPGQAVAAPLPPSGGSTAGVAPGSSPSAGAPGTGGEDEDETWRQRRKQSSTEISAAVERARRRREEEERRMQEERRAACAEKLKRLDEKFGDKQPQQPAQRPERVSCAGSEEAGEGGSTANTPSPVPPASESEREGEETQPAGGGVSANHRQRASSSSSFDSNPAESQPAPPVPQEPAEMMKEEPGVPRSVEGSKVEVMSQARQPVLTQGYSKYQKSLPPRFQRQQQEQLLKQQQQWQQHSQVAQSQLPPPPPSQPPQSAPQQGGPGTGMALPAPPQGAPKQPMYPPGSIGRPPPMAHMNFDPRWVMIPPFMDPRMMQGRPPPMDYFPGSMHPSGLMGRERSDSGGSGSDPFDRHPNMLRERGTPPMDPKLAWGADVFGAPSECHPLGSPLRHEDDDKGLRSDTPPVSLRDGGMPPPAPAAAPAPNTATSQHPHPHRHQHPPHPHHQSYLGGRSYQPFPENGVGGRGPQRVHRYSHEEGSRGGSTQPNLWGTATLPQSSENVRSSGGGRILDLIPDQHQVQQHQIIIQQHPQQSAAAAVPPQSSTSLSVSASLTSSASSAGISPAAGVSAAASSSREKNTEVRKPESGRETAAGKKADSSSSSVSRDEASAGSRNPEELGGRRSDKGATGTTSHHSHAHKPQRGREHKTETHWGPRPGTSANSSRRGGGGGGGGGSSGVEETRPSVNSGGEKHLHSQGSKRAGPIKRPIVKEMKREREGGGGETASEEKVALKEKDEQQQEQVSSQSNSQQQPKSAAPDSSTTASANASTTSSTTTAAIASNALSSKDRDHQITKNSSVVKDRPGKSVKDGEGGFASVTRRERDRERERSYDRGGYSNSSKGSRGSRGRGSGEFYGRGRGFRGTYGGSRGRAGGRGSREYRGGSGGYNQDSYRGESGGRGRLSHPHHSSSSGFRARNHSETRSEGSEYEEVPKRRRQRGSETGSESAASDVAHSDKEERKTTRTGSASQQPTRESQASTQHATSQASAQSSRGPGGRIFTPRGVPSRRGRGGVYRGMPGSRQPPSASSNSGWGQGPKSATSSSSAARKQHQHPPPASNLQQATVQSSKENKADKKTLEKSEQALPTTQQPPPNTNPNSNPPEIPLTARPPSHSHMEGSRFPPRPFERPPRRRRHGRSQHQQDKPPRFRRLKQERENAARMNGEQRDAGGQQPSETAPIHHSMPANLQQNEMGGVSGVTTVSSFTANNNNDNVHNNHSGHNHHHAPHQHYQQHHHHMPKEALRSPVGTKSPDLSNQNSDQANEEWETASESSDFADRREREGPCGGGSRHYHHGGGGGPRGNAELSSKEAAAAAAAKRSFSSQRPGMERQNRKPNPGGGGGRAARGTAGGPGNGSGNRGDKRNWPSPKNKKPVEDCSPVLSAPIPPTSSAVYRLDRVVPSDPSAIQRAIAEVQGRHTPQYKHHPGCDGEFSNYKSERSRGLSQRPDCRGRDRSLKDEDLLQKALRTLHSAAPGIHSKFEESLDLSQLSSDSLGTHHWKSSNTDSLTVPSAADQWLRPVDLFEDSSEVSQADSGVDVRSDVTDCSSTSSQRDSPHCSAAAPHPPLLEICGTASPGRHPAQQGRFQRSDKQQQNQQGAYQARRAPQSPAHTQLQIQSPCAASSMPLHSSTACSPSAQPYRFFQPSSSPVPSVKGGRCPLSPLASPPAEIGKGVPYPGAGYLYHPAQFVDTRLLQVVLVPMMECPRLSGYSAAQQQIGGPLPPPPPATTLHPLSPAELSPAQSSFPLTQGRVYSPAAQLAGAETSSQGGSLQRRPFELPTNQVVLGRQGAGAEERVPPVARDWKQTAESDTKTTKHRPPHTK</sequence>
<feature type="compositionally biased region" description="Basic residues" evidence="2">
    <location>
        <begin position="1742"/>
        <end position="1762"/>
    </location>
</feature>